<dbReference type="InterPro" id="IPR036789">
    <property type="entry name" value="Ribosomal_uL6-like_a/b-dom_sf"/>
</dbReference>
<dbReference type="EMBL" id="CATOUU010000204">
    <property type="protein sequence ID" value="CAI9920864.1"/>
    <property type="molecule type" value="Genomic_DNA"/>
</dbReference>
<keyword evidence="4 7" id="KW-0689">Ribosomal protein</keyword>
<reference evidence="8 9" key="2">
    <citation type="submission" date="2024-07" db="EMBL/GenBank/DDBJ databases">
        <authorList>
            <person name="Akdeniz Z."/>
        </authorList>
    </citation>
    <scope>NUCLEOTIDE SEQUENCE [LARGE SCALE GENOMIC DNA]</scope>
</reference>
<dbReference type="InterPro" id="IPR020040">
    <property type="entry name" value="Ribosomal_uL6_a/b-dom"/>
</dbReference>
<accession>A0AA86NKN4</accession>
<dbReference type="InterPro" id="IPR000702">
    <property type="entry name" value="Ribosomal_uL6-like"/>
</dbReference>
<dbReference type="AlphaFoldDB" id="A0AA86NKN4"/>
<protein>
    <submittedName>
        <fullName evidence="7">Ribosomal protein L6</fullName>
    </submittedName>
    <submittedName>
        <fullName evidence="8">Ribosomal_protein L6</fullName>
    </submittedName>
</protein>
<dbReference type="EMBL" id="CAXDID020000204">
    <property type="protein sequence ID" value="CAL6055003.1"/>
    <property type="molecule type" value="Genomic_DNA"/>
</dbReference>
<dbReference type="FunFam" id="3.90.930.12:FF:000004">
    <property type="entry name" value="60S ribosomal protein L9"/>
    <property type="match status" value="1"/>
</dbReference>
<dbReference type="GO" id="GO:0019843">
    <property type="term" value="F:rRNA binding"/>
    <property type="evidence" value="ECO:0007669"/>
    <property type="project" value="UniProtKB-KW"/>
</dbReference>
<keyword evidence="5" id="KW-0687">Ribonucleoprotein</keyword>
<feature type="domain" description="Large ribosomal subunit protein uL6 alpha-beta" evidence="6">
    <location>
        <begin position="162"/>
        <end position="239"/>
    </location>
</feature>
<evidence type="ECO:0000313" key="9">
    <source>
        <dbReference type="Proteomes" id="UP001642409"/>
    </source>
</evidence>
<evidence type="ECO:0000256" key="4">
    <source>
        <dbReference type="ARBA" id="ARBA00022980"/>
    </source>
</evidence>
<dbReference type="InterPro" id="IPR002359">
    <property type="entry name" value="Ribosomal_uL6_CS2"/>
</dbReference>
<dbReference type="GO" id="GO:0022625">
    <property type="term" value="C:cytosolic large ribosomal subunit"/>
    <property type="evidence" value="ECO:0007669"/>
    <property type="project" value="TreeGrafter"/>
</dbReference>
<keyword evidence="9" id="KW-1185">Reference proteome</keyword>
<evidence type="ECO:0000313" key="7">
    <source>
        <dbReference type="EMBL" id="CAI9920864.1"/>
    </source>
</evidence>
<dbReference type="GO" id="GO:0003735">
    <property type="term" value="F:structural constituent of ribosome"/>
    <property type="evidence" value="ECO:0007669"/>
    <property type="project" value="InterPro"/>
</dbReference>
<evidence type="ECO:0000256" key="1">
    <source>
        <dbReference type="ARBA" id="ARBA00009356"/>
    </source>
</evidence>
<dbReference type="SUPFAM" id="SSF56053">
    <property type="entry name" value="Ribosomal protein L6"/>
    <property type="match status" value="2"/>
</dbReference>
<gene>
    <name evidence="8" type="ORF">HINF_LOCUS46338</name>
    <name evidence="7" type="ORF">HINF_LOCUS8509</name>
</gene>
<feature type="domain" description="Large ribosomal subunit protein uL6 alpha-beta" evidence="6">
    <location>
        <begin position="78"/>
        <end position="150"/>
    </location>
</feature>
<evidence type="ECO:0000259" key="6">
    <source>
        <dbReference type="Pfam" id="PF00347"/>
    </source>
</evidence>
<dbReference type="PROSITE" id="PS00700">
    <property type="entry name" value="RIBOSOMAL_L6_2"/>
    <property type="match status" value="1"/>
</dbReference>
<sequence length="248" mass="28315">MYFSQLFAQDIFAIYLPEFPILAIYEWFLESWWCGTTFIQCPAVHVQRQYTQCLQTQSDAPLPFFCKMHLKNTVSVHIPAEVTLTVNKQEITVKGPRGELKRNFDMVPLDLLKTADALQITVWFPRGKLNAMPRTIASHITNMITGVTKGFYFVMKAAHAHFPMEFVVKTGLVEVRNYIGQKEVHTTEILPGVTVTADKEKKNEIKVTGNDIEAVSYTCAKIHQSCRIHNKDIRKFLDGVYVAERGTL</sequence>
<dbReference type="GO" id="GO:0002181">
    <property type="term" value="P:cytoplasmic translation"/>
    <property type="evidence" value="ECO:0007669"/>
    <property type="project" value="TreeGrafter"/>
</dbReference>
<organism evidence="7">
    <name type="scientific">Hexamita inflata</name>
    <dbReference type="NCBI Taxonomy" id="28002"/>
    <lineage>
        <taxon>Eukaryota</taxon>
        <taxon>Metamonada</taxon>
        <taxon>Diplomonadida</taxon>
        <taxon>Hexamitidae</taxon>
        <taxon>Hexamitinae</taxon>
        <taxon>Hexamita</taxon>
    </lineage>
</organism>
<reference evidence="7" key="1">
    <citation type="submission" date="2023-06" db="EMBL/GenBank/DDBJ databases">
        <authorList>
            <person name="Kurt Z."/>
        </authorList>
    </citation>
    <scope>NUCLEOTIDE SEQUENCE</scope>
</reference>
<dbReference type="Gene3D" id="3.90.930.12">
    <property type="entry name" value="Ribosomal protein L6, alpha-beta domain"/>
    <property type="match status" value="2"/>
</dbReference>
<evidence type="ECO:0000256" key="2">
    <source>
        <dbReference type="ARBA" id="ARBA00022730"/>
    </source>
</evidence>
<dbReference type="PANTHER" id="PTHR11655:SF16">
    <property type="entry name" value="60S RIBOSOMAL PROTEIN L9"/>
    <property type="match status" value="1"/>
</dbReference>
<comment type="caution">
    <text evidence="7">The sequence shown here is derived from an EMBL/GenBank/DDBJ whole genome shotgun (WGS) entry which is preliminary data.</text>
</comment>
<evidence type="ECO:0000256" key="5">
    <source>
        <dbReference type="ARBA" id="ARBA00023274"/>
    </source>
</evidence>
<dbReference type="Pfam" id="PF00347">
    <property type="entry name" value="Ribosomal_L6"/>
    <property type="match status" value="2"/>
</dbReference>
<keyword evidence="3" id="KW-0694">RNA-binding</keyword>
<evidence type="ECO:0000313" key="8">
    <source>
        <dbReference type="EMBL" id="CAL6055003.1"/>
    </source>
</evidence>
<evidence type="ECO:0000256" key="3">
    <source>
        <dbReference type="ARBA" id="ARBA00022884"/>
    </source>
</evidence>
<proteinExistence type="inferred from homology"/>
<keyword evidence="2" id="KW-0699">rRNA-binding</keyword>
<comment type="similarity">
    <text evidence="1">Belongs to the universal ribosomal protein uL6 family.</text>
</comment>
<name>A0AA86NKN4_9EUKA</name>
<dbReference type="FunFam" id="3.90.930.12:FF:000008">
    <property type="entry name" value="50S ribosomal protein L6"/>
    <property type="match status" value="1"/>
</dbReference>
<dbReference type="PANTHER" id="PTHR11655">
    <property type="entry name" value="60S/50S RIBOSOMAL PROTEIN L6/L9"/>
    <property type="match status" value="1"/>
</dbReference>
<dbReference type="Proteomes" id="UP001642409">
    <property type="component" value="Unassembled WGS sequence"/>
</dbReference>